<dbReference type="EMBL" id="JAJIRN010000008">
    <property type="protein sequence ID" value="MCV2370077.1"/>
    <property type="molecule type" value="Genomic_DNA"/>
</dbReference>
<dbReference type="PANTHER" id="PTHR36175">
    <property type="entry name" value="CYANOPHYCINASE"/>
    <property type="match status" value="1"/>
</dbReference>
<feature type="chain" id="PRO_5045603071" evidence="5">
    <location>
        <begin position="35"/>
        <end position="364"/>
    </location>
</feature>
<dbReference type="Proteomes" id="UP001209701">
    <property type="component" value="Unassembled WGS sequence"/>
</dbReference>
<evidence type="ECO:0000313" key="7">
    <source>
        <dbReference type="Proteomes" id="UP001209701"/>
    </source>
</evidence>
<dbReference type="SUPFAM" id="SSF52317">
    <property type="entry name" value="Class I glutamine amidotransferase-like"/>
    <property type="match status" value="1"/>
</dbReference>
<dbReference type="InterPro" id="IPR029062">
    <property type="entry name" value="Class_I_gatase-like"/>
</dbReference>
<evidence type="ECO:0000256" key="1">
    <source>
        <dbReference type="ARBA" id="ARBA00006534"/>
    </source>
</evidence>
<dbReference type="CDD" id="cd03145">
    <property type="entry name" value="GAT1_cyanophycinase"/>
    <property type="match status" value="1"/>
</dbReference>
<keyword evidence="4" id="KW-0720">Serine protease</keyword>
<reference evidence="6 7" key="1">
    <citation type="submission" date="2021-11" db="EMBL/GenBank/DDBJ databases">
        <authorList>
            <person name="Liang Q."/>
            <person name="Mou H."/>
            <person name="Liu Z."/>
        </authorList>
    </citation>
    <scope>NUCLEOTIDE SEQUENCE [LARGE SCALE GENOMIC DNA]</scope>
    <source>
        <strain evidence="6 7">CHU3</strain>
    </source>
</reference>
<name>A0ABT2YJ98_9BURK</name>
<comment type="caution">
    <text evidence="6">The sequence shown here is derived from an EMBL/GenBank/DDBJ whole genome shotgun (WGS) entry which is preliminary data.</text>
</comment>
<sequence>MNIYKSPRALLGLSRGLLTLCFAFGALLSAPAYAGGGAGKGGAAPTIASKSYDLYRTGSAEDALPAAPAASMLVLMGGGTDVDDAFRAMIAKARGNGSAKVDVVIIRVSGADGYNESLYAMDGVDSVESLVIKTREGANDPAVNKIVAAADVLFIAGGDQWDYINLWKGSQLDTTLRGLAAKRVPIGGTSAGLAVLGQFDYSAQNGTVTSTEAMANPYDRKLTLDGGFLNALPYMAGVITDSHLVSRDRMGRLVSFLARLIKDGSVGFEQARGIGVDEQTAVVVDGGIATVMGNDDGAGGRTGRAYFLKPTIAPLIVKAKTALTFRSVGVEKRVVGGVYDLRTWPVVSPSYLSVEAGQLAPSPY</sequence>
<dbReference type="RefSeq" id="WP_263572657.1">
    <property type="nucleotide sequence ID" value="NZ_JAJIRN010000008.1"/>
</dbReference>
<proteinExistence type="inferred from homology"/>
<keyword evidence="2" id="KW-0645">Protease</keyword>
<evidence type="ECO:0000256" key="2">
    <source>
        <dbReference type="ARBA" id="ARBA00022670"/>
    </source>
</evidence>
<dbReference type="Gene3D" id="3.40.50.880">
    <property type="match status" value="1"/>
</dbReference>
<keyword evidence="5" id="KW-0732">Signal</keyword>
<evidence type="ECO:0000256" key="3">
    <source>
        <dbReference type="ARBA" id="ARBA00022801"/>
    </source>
</evidence>
<comment type="similarity">
    <text evidence="1">Belongs to the peptidase S51 family.</text>
</comment>
<gene>
    <name evidence="6" type="ORF">LNV07_18500</name>
</gene>
<evidence type="ECO:0000256" key="5">
    <source>
        <dbReference type="SAM" id="SignalP"/>
    </source>
</evidence>
<evidence type="ECO:0000256" key="4">
    <source>
        <dbReference type="ARBA" id="ARBA00022825"/>
    </source>
</evidence>
<feature type="signal peptide" evidence="5">
    <location>
        <begin position="1"/>
        <end position="34"/>
    </location>
</feature>
<dbReference type="PANTHER" id="PTHR36175:SF1">
    <property type="entry name" value="CYANOPHYCINASE"/>
    <property type="match status" value="1"/>
</dbReference>
<protein>
    <submittedName>
        <fullName evidence="6">Cyanophycinase</fullName>
    </submittedName>
</protein>
<evidence type="ECO:0000313" key="6">
    <source>
        <dbReference type="EMBL" id="MCV2370077.1"/>
    </source>
</evidence>
<accession>A0ABT2YJ98</accession>
<keyword evidence="7" id="KW-1185">Reference proteome</keyword>
<keyword evidence="3" id="KW-0378">Hydrolase</keyword>
<dbReference type="Pfam" id="PF03575">
    <property type="entry name" value="Peptidase_S51"/>
    <property type="match status" value="1"/>
</dbReference>
<dbReference type="InterPro" id="IPR005320">
    <property type="entry name" value="Peptidase_S51"/>
</dbReference>
<organism evidence="6 7">
    <name type="scientific">Roseateles oligotrophus</name>
    <dbReference type="NCBI Taxonomy" id="1769250"/>
    <lineage>
        <taxon>Bacteria</taxon>
        <taxon>Pseudomonadati</taxon>
        <taxon>Pseudomonadota</taxon>
        <taxon>Betaproteobacteria</taxon>
        <taxon>Burkholderiales</taxon>
        <taxon>Sphaerotilaceae</taxon>
        <taxon>Roseateles</taxon>
    </lineage>
</organism>